<comment type="caution">
    <text evidence="1">The sequence shown here is derived from an EMBL/GenBank/DDBJ whole genome shotgun (WGS) entry which is preliminary data.</text>
</comment>
<dbReference type="InterPro" id="IPR036397">
    <property type="entry name" value="RNaseH_sf"/>
</dbReference>
<keyword evidence="2" id="KW-1185">Reference proteome</keyword>
<evidence type="ECO:0000313" key="2">
    <source>
        <dbReference type="Proteomes" id="UP000887159"/>
    </source>
</evidence>
<name>A0A8X6W337_TRICX</name>
<sequence>MAVFRRHHGRRPRVRKHVVWVPLSSANSRVRLKWCRDHRDWNKDQWMTILFSDESRFSLTSHSDHTFIWGYAVMQPNGFETLSSKIQKEKSLFENEGKRVDYLERTYTYLMTIKPTSVESERAFSSAGQFVKEKEETV</sequence>
<evidence type="ECO:0000313" key="1">
    <source>
        <dbReference type="EMBL" id="GFY27160.1"/>
    </source>
</evidence>
<accession>A0A8X6W337</accession>
<protein>
    <submittedName>
        <fullName evidence="1">Transposable element Tcb1 transposase</fullName>
    </submittedName>
</protein>
<dbReference type="GO" id="GO:0003676">
    <property type="term" value="F:nucleic acid binding"/>
    <property type="evidence" value="ECO:0007669"/>
    <property type="project" value="InterPro"/>
</dbReference>
<dbReference type="AlphaFoldDB" id="A0A8X6W337"/>
<proteinExistence type="predicted"/>
<gene>
    <name evidence="1" type="primary">TCB1_174</name>
    <name evidence="1" type="ORF">TNCV_2067811</name>
</gene>
<dbReference type="Proteomes" id="UP000887159">
    <property type="component" value="Unassembled WGS sequence"/>
</dbReference>
<organism evidence="1 2">
    <name type="scientific">Trichonephila clavipes</name>
    <name type="common">Golden silk orbweaver</name>
    <name type="synonym">Nephila clavipes</name>
    <dbReference type="NCBI Taxonomy" id="2585209"/>
    <lineage>
        <taxon>Eukaryota</taxon>
        <taxon>Metazoa</taxon>
        <taxon>Ecdysozoa</taxon>
        <taxon>Arthropoda</taxon>
        <taxon>Chelicerata</taxon>
        <taxon>Arachnida</taxon>
        <taxon>Araneae</taxon>
        <taxon>Araneomorphae</taxon>
        <taxon>Entelegynae</taxon>
        <taxon>Araneoidea</taxon>
        <taxon>Nephilidae</taxon>
        <taxon>Trichonephila</taxon>
    </lineage>
</organism>
<dbReference type="EMBL" id="BMAU01021379">
    <property type="protein sequence ID" value="GFY27160.1"/>
    <property type="molecule type" value="Genomic_DNA"/>
</dbReference>
<reference evidence="1" key="1">
    <citation type="submission" date="2020-08" db="EMBL/GenBank/DDBJ databases">
        <title>Multicomponent nature underlies the extraordinary mechanical properties of spider dragline silk.</title>
        <authorList>
            <person name="Kono N."/>
            <person name="Nakamura H."/>
            <person name="Mori M."/>
            <person name="Yoshida Y."/>
            <person name="Ohtoshi R."/>
            <person name="Malay A.D."/>
            <person name="Moran D.A.P."/>
            <person name="Tomita M."/>
            <person name="Numata K."/>
            <person name="Arakawa K."/>
        </authorList>
    </citation>
    <scope>NUCLEOTIDE SEQUENCE</scope>
</reference>
<dbReference type="Gene3D" id="3.30.420.10">
    <property type="entry name" value="Ribonuclease H-like superfamily/Ribonuclease H"/>
    <property type="match status" value="1"/>
</dbReference>